<organism evidence="1 2">
    <name type="scientific">Thelephora ganbajun</name>
    <name type="common">Ganba fungus</name>
    <dbReference type="NCBI Taxonomy" id="370292"/>
    <lineage>
        <taxon>Eukaryota</taxon>
        <taxon>Fungi</taxon>
        <taxon>Dikarya</taxon>
        <taxon>Basidiomycota</taxon>
        <taxon>Agaricomycotina</taxon>
        <taxon>Agaricomycetes</taxon>
        <taxon>Thelephorales</taxon>
        <taxon>Thelephoraceae</taxon>
        <taxon>Thelephora</taxon>
    </lineage>
</organism>
<keyword evidence="2" id="KW-1185">Reference proteome</keyword>
<evidence type="ECO:0000313" key="2">
    <source>
        <dbReference type="Proteomes" id="UP000886501"/>
    </source>
</evidence>
<reference evidence="1" key="1">
    <citation type="submission" date="2019-10" db="EMBL/GenBank/DDBJ databases">
        <authorList>
            <consortium name="DOE Joint Genome Institute"/>
            <person name="Kuo A."/>
            <person name="Miyauchi S."/>
            <person name="Kiss E."/>
            <person name="Drula E."/>
            <person name="Kohler A."/>
            <person name="Sanchez-Garcia M."/>
            <person name="Andreopoulos B."/>
            <person name="Barry K.W."/>
            <person name="Bonito G."/>
            <person name="Buee M."/>
            <person name="Carver A."/>
            <person name="Chen C."/>
            <person name="Cichocki N."/>
            <person name="Clum A."/>
            <person name="Culley D."/>
            <person name="Crous P.W."/>
            <person name="Fauchery L."/>
            <person name="Girlanda M."/>
            <person name="Hayes R."/>
            <person name="Keri Z."/>
            <person name="Labutti K."/>
            <person name="Lipzen A."/>
            <person name="Lombard V."/>
            <person name="Magnuson J."/>
            <person name="Maillard F."/>
            <person name="Morin E."/>
            <person name="Murat C."/>
            <person name="Nolan M."/>
            <person name="Ohm R."/>
            <person name="Pangilinan J."/>
            <person name="Pereira M."/>
            <person name="Perotto S."/>
            <person name="Peter M."/>
            <person name="Riley R."/>
            <person name="Sitrit Y."/>
            <person name="Stielow B."/>
            <person name="Szollosi G."/>
            <person name="Zifcakova L."/>
            <person name="Stursova M."/>
            <person name="Spatafora J.W."/>
            <person name="Tedersoo L."/>
            <person name="Vaario L.-M."/>
            <person name="Yamada A."/>
            <person name="Yan M."/>
            <person name="Wang P."/>
            <person name="Xu J."/>
            <person name="Bruns T."/>
            <person name="Baldrian P."/>
            <person name="Vilgalys R."/>
            <person name="Henrissat B."/>
            <person name="Grigoriev I.V."/>
            <person name="Hibbett D."/>
            <person name="Nagy L.G."/>
            <person name="Martin F.M."/>
        </authorList>
    </citation>
    <scope>NUCLEOTIDE SEQUENCE</scope>
    <source>
        <strain evidence="1">P2</strain>
    </source>
</reference>
<accession>A0ACB6ZCA3</accession>
<evidence type="ECO:0000313" key="1">
    <source>
        <dbReference type="EMBL" id="KAF9647390.1"/>
    </source>
</evidence>
<dbReference type="Proteomes" id="UP000886501">
    <property type="component" value="Unassembled WGS sequence"/>
</dbReference>
<name>A0ACB6ZCA3_THEGA</name>
<sequence>MPPPKKDLPPEFEISSREPGKVRCRTCESQGYEPWIRRSSVKSHLKCRHHRGSEVSKKRDEERQERLRQKNSREAERSAALWEAMFLAPEDIPSIQVKAREGVTPAHPVSVEGSVTESRPTCLDIPDTLHSPTSTPVQVSKGSDSMAAESQESHCLGASKAGKEGSSREGEAGEEEDAREEAHSCGGVRG</sequence>
<reference evidence="1" key="2">
    <citation type="journal article" date="2020" name="Nat. Commun.">
        <title>Large-scale genome sequencing of mycorrhizal fungi provides insights into the early evolution of symbiotic traits.</title>
        <authorList>
            <person name="Miyauchi S."/>
            <person name="Kiss E."/>
            <person name="Kuo A."/>
            <person name="Drula E."/>
            <person name="Kohler A."/>
            <person name="Sanchez-Garcia M."/>
            <person name="Morin E."/>
            <person name="Andreopoulos B."/>
            <person name="Barry K.W."/>
            <person name="Bonito G."/>
            <person name="Buee M."/>
            <person name="Carver A."/>
            <person name="Chen C."/>
            <person name="Cichocki N."/>
            <person name="Clum A."/>
            <person name="Culley D."/>
            <person name="Crous P.W."/>
            <person name="Fauchery L."/>
            <person name="Girlanda M."/>
            <person name="Hayes R.D."/>
            <person name="Keri Z."/>
            <person name="LaButti K."/>
            <person name="Lipzen A."/>
            <person name="Lombard V."/>
            <person name="Magnuson J."/>
            <person name="Maillard F."/>
            <person name="Murat C."/>
            <person name="Nolan M."/>
            <person name="Ohm R.A."/>
            <person name="Pangilinan J."/>
            <person name="Pereira M.F."/>
            <person name="Perotto S."/>
            <person name="Peter M."/>
            <person name="Pfister S."/>
            <person name="Riley R."/>
            <person name="Sitrit Y."/>
            <person name="Stielow J.B."/>
            <person name="Szollosi G."/>
            <person name="Zifcakova L."/>
            <person name="Stursova M."/>
            <person name="Spatafora J.W."/>
            <person name="Tedersoo L."/>
            <person name="Vaario L.M."/>
            <person name="Yamada A."/>
            <person name="Yan M."/>
            <person name="Wang P."/>
            <person name="Xu J."/>
            <person name="Bruns T."/>
            <person name="Baldrian P."/>
            <person name="Vilgalys R."/>
            <person name="Dunand C."/>
            <person name="Henrissat B."/>
            <person name="Grigoriev I.V."/>
            <person name="Hibbett D."/>
            <person name="Nagy L.G."/>
            <person name="Martin F.M."/>
        </authorList>
    </citation>
    <scope>NUCLEOTIDE SEQUENCE</scope>
    <source>
        <strain evidence="1">P2</strain>
    </source>
</reference>
<proteinExistence type="predicted"/>
<gene>
    <name evidence="1" type="ORF">BDM02DRAFT_3117084</name>
</gene>
<protein>
    <submittedName>
        <fullName evidence="1">Uncharacterized protein</fullName>
    </submittedName>
</protein>
<comment type="caution">
    <text evidence="1">The sequence shown here is derived from an EMBL/GenBank/DDBJ whole genome shotgun (WGS) entry which is preliminary data.</text>
</comment>
<dbReference type="EMBL" id="MU118034">
    <property type="protein sequence ID" value="KAF9647390.1"/>
    <property type="molecule type" value="Genomic_DNA"/>
</dbReference>